<name>A0A3P3RA62_9EURY</name>
<dbReference type="Pfam" id="PF07849">
    <property type="entry name" value="DUF1641"/>
    <property type="match status" value="1"/>
</dbReference>
<gene>
    <name evidence="2" type="ORF">EIK79_13120</name>
</gene>
<accession>A0A3P3RA62</accession>
<dbReference type="RefSeq" id="WP_124955559.1">
    <property type="nucleotide sequence ID" value="NZ_RRCH01000028.1"/>
</dbReference>
<dbReference type="OrthoDB" id="56850at2157"/>
<keyword evidence="3" id="KW-1185">Reference proteome</keyword>
<evidence type="ECO:0000313" key="3">
    <source>
        <dbReference type="Proteomes" id="UP000282322"/>
    </source>
</evidence>
<dbReference type="AlphaFoldDB" id="A0A3P3RA62"/>
<feature type="region of interest" description="Disordered" evidence="1">
    <location>
        <begin position="1"/>
        <end position="22"/>
    </location>
</feature>
<comment type="caution">
    <text evidence="2">The sequence shown here is derived from an EMBL/GenBank/DDBJ whole genome shotgun (WGS) entry which is preliminary data.</text>
</comment>
<dbReference type="EMBL" id="RRCH01000028">
    <property type="protein sequence ID" value="RRJ29570.1"/>
    <property type="molecule type" value="Genomic_DNA"/>
</dbReference>
<proteinExistence type="predicted"/>
<protein>
    <submittedName>
        <fullName evidence="2">DUF1641 domain-containing protein</fullName>
    </submittedName>
</protein>
<sequence length="244" mass="26300">MADPTTTVPETAMNRRSDRPQEGTEALRAVLEEYGSDYAAAAEYTDELEDILETAVLVLASADDEEVEYVTDSVVTLIEAADAVSTDGTVALADGVSENASELTELLETVGRLQRQGHVDTFVAITETLSTSLTEEEAEELAVVLGENGSEVTAAIDSMMELQREGHLDDLVELSKTLSALEIDESTVTGLNRVLNAVGEAEHDPEPIGLYGSVRSLTRRDVRTSLGYLMNVLKAQGRRLRKGP</sequence>
<organism evidence="2 3">
    <name type="scientific">Halocatena pleomorpha</name>
    <dbReference type="NCBI Taxonomy" id="1785090"/>
    <lineage>
        <taxon>Archaea</taxon>
        <taxon>Methanobacteriati</taxon>
        <taxon>Methanobacteriota</taxon>
        <taxon>Stenosarchaea group</taxon>
        <taxon>Halobacteria</taxon>
        <taxon>Halobacteriales</taxon>
        <taxon>Natronomonadaceae</taxon>
        <taxon>Halocatena</taxon>
    </lineage>
</organism>
<evidence type="ECO:0000313" key="2">
    <source>
        <dbReference type="EMBL" id="RRJ29570.1"/>
    </source>
</evidence>
<feature type="compositionally biased region" description="Basic and acidic residues" evidence="1">
    <location>
        <begin position="13"/>
        <end position="22"/>
    </location>
</feature>
<dbReference type="InterPro" id="IPR012440">
    <property type="entry name" value="DUF1641"/>
</dbReference>
<reference evidence="2 3" key="1">
    <citation type="submission" date="2018-11" db="EMBL/GenBank/DDBJ databases">
        <title>Taxonoimc description of Halomarina strain SPP-AMP-1.</title>
        <authorList>
            <person name="Pal Y."/>
            <person name="Srinivasana K."/>
            <person name="Verma A."/>
            <person name="Kumar P."/>
        </authorList>
    </citation>
    <scope>NUCLEOTIDE SEQUENCE [LARGE SCALE GENOMIC DNA]</scope>
    <source>
        <strain evidence="2 3">SPP-AMP-1</strain>
    </source>
</reference>
<dbReference type="Proteomes" id="UP000282322">
    <property type="component" value="Unassembled WGS sequence"/>
</dbReference>
<evidence type="ECO:0000256" key="1">
    <source>
        <dbReference type="SAM" id="MobiDB-lite"/>
    </source>
</evidence>